<evidence type="ECO:0000313" key="1">
    <source>
        <dbReference type="EMBL" id="KAK3188326.1"/>
    </source>
</evidence>
<sequence length="108" mass="12248">MEILKKELDFIGIALYTSHSIQDCIYSSCGPGMGVIKTEEFYQQSSIEEDFTMSIMPHRGLLNYQQFGITVHCKASGNQIRDNNILHNTSNTRVSTIFALLLYAKHTE</sequence>
<name>A0AAD9ZQZ7_9ROSI</name>
<reference evidence="1" key="1">
    <citation type="journal article" date="2023" name="Plant J.">
        <title>Genome sequences and population genomics provide insights into the demographic history, inbreeding, and mutation load of two 'living fossil' tree species of Dipteronia.</title>
        <authorList>
            <person name="Feng Y."/>
            <person name="Comes H.P."/>
            <person name="Chen J."/>
            <person name="Zhu S."/>
            <person name="Lu R."/>
            <person name="Zhang X."/>
            <person name="Li P."/>
            <person name="Qiu J."/>
            <person name="Olsen K.M."/>
            <person name="Qiu Y."/>
        </authorList>
    </citation>
    <scope>NUCLEOTIDE SEQUENCE</scope>
    <source>
        <strain evidence="1">NBL</strain>
    </source>
</reference>
<keyword evidence="2" id="KW-1185">Reference proteome</keyword>
<dbReference type="AlphaFoldDB" id="A0AAD9ZQZ7"/>
<dbReference type="EMBL" id="JANJYJ010000009">
    <property type="protein sequence ID" value="KAK3188326.1"/>
    <property type="molecule type" value="Genomic_DNA"/>
</dbReference>
<gene>
    <name evidence="1" type="ORF">Dsin_027887</name>
</gene>
<accession>A0AAD9ZQZ7</accession>
<protein>
    <submittedName>
        <fullName evidence="1">Uncharacterized protein</fullName>
    </submittedName>
</protein>
<comment type="caution">
    <text evidence="1">The sequence shown here is derived from an EMBL/GenBank/DDBJ whole genome shotgun (WGS) entry which is preliminary data.</text>
</comment>
<proteinExistence type="predicted"/>
<evidence type="ECO:0000313" key="2">
    <source>
        <dbReference type="Proteomes" id="UP001281410"/>
    </source>
</evidence>
<dbReference type="Proteomes" id="UP001281410">
    <property type="component" value="Unassembled WGS sequence"/>
</dbReference>
<organism evidence="1 2">
    <name type="scientific">Dipteronia sinensis</name>
    <dbReference type="NCBI Taxonomy" id="43782"/>
    <lineage>
        <taxon>Eukaryota</taxon>
        <taxon>Viridiplantae</taxon>
        <taxon>Streptophyta</taxon>
        <taxon>Embryophyta</taxon>
        <taxon>Tracheophyta</taxon>
        <taxon>Spermatophyta</taxon>
        <taxon>Magnoliopsida</taxon>
        <taxon>eudicotyledons</taxon>
        <taxon>Gunneridae</taxon>
        <taxon>Pentapetalae</taxon>
        <taxon>rosids</taxon>
        <taxon>malvids</taxon>
        <taxon>Sapindales</taxon>
        <taxon>Sapindaceae</taxon>
        <taxon>Hippocastanoideae</taxon>
        <taxon>Acereae</taxon>
        <taxon>Dipteronia</taxon>
    </lineage>
</organism>